<evidence type="ECO:0000313" key="5">
    <source>
        <dbReference type="EMBL" id="KAK2553662.1"/>
    </source>
</evidence>
<dbReference type="SUPFAM" id="SSF48403">
    <property type="entry name" value="Ankyrin repeat"/>
    <property type="match status" value="1"/>
</dbReference>
<dbReference type="InterPro" id="IPR002110">
    <property type="entry name" value="Ankyrin_rpt"/>
</dbReference>
<proteinExistence type="predicted"/>
<evidence type="ECO:0000256" key="4">
    <source>
        <dbReference type="SAM" id="MobiDB-lite"/>
    </source>
</evidence>
<dbReference type="SMART" id="SM00248">
    <property type="entry name" value="ANK"/>
    <property type="match status" value="4"/>
</dbReference>
<reference evidence="5" key="1">
    <citation type="journal article" date="2023" name="G3 (Bethesda)">
        <title>Whole genome assembly and annotation of the endangered Caribbean coral Acropora cervicornis.</title>
        <authorList>
            <person name="Selwyn J.D."/>
            <person name="Vollmer S.V."/>
        </authorList>
    </citation>
    <scope>NUCLEOTIDE SEQUENCE</scope>
    <source>
        <strain evidence="5">K2</strain>
    </source>
</reference>
<sequence length="397" mass="45139">MTALRQAIRDRRWRQARLLVEAGSDINQRCQGDKRTALMEVCFLDDEDKAFGLAKMLLENGAKLDFQDAQGLTALSYACILKRKKLVRLFLRLVDYNLNAVDRDANTPLFHAVTVGDLSVVKMLVKKLKYYHLSVDMQNHKGETPLIHALKMGNMEAAEMLIREGKASLEICDFEEYKTAAQWKRELLQKETRLISAFNSTECKQKEGMNKAKDKRKTTSAKPMTFNTFPKMNLNQKSTMTRRPVTAPGNIPVSDFFAPCTPVQEELAQLYSIYHQQWTSSYRKGYKFTPRPVQRLPPLEEAVEDEDISEENLSETGKSKINIAQVGELNSTIRGLQKAVKNRKNAPSPAGSEDSSKSTKRRGHKLQRRDESRQSKESLTSEMSSLNEKEVSPKINS</sequence>
<reference evidence="5" key="2">
    <citation type="journal article" date="2023" name="Science">
        <title>Genomic signatures of disease resistance in endangered staghorn corals.</title>
        <authorList>
            <person name="Vollmer S.V."/>
            <person name="Selwyn J.D."/>
            <person name="Despard B.A."/>
            <person name="Roesel C.L."/>
        </authorList>
    </citation>
    <scope>NUCLEOTIDE SEQUENCE</scope>
    <source>
        <strain evidence="5">K2</strain>
    </source>
</reference>
<dbReference type="Pfam" id="PF12796">
    <property type="entry name" value="Ank_2"/>
    <property type="match status" value="1"/>
</dbReference>
<feature type="compositionally biased region" description="Acidic residues" evidence="4">
    <location>
        <begin position="301"/>
        <end position="313"/>
    </location>
</feature>
<evidence type="ECO:0000313" key="6">
    <source>
        <dbReference type="Proteomes" id="UP001249851"/>
    </source>
</evidence>
<evidence type="ECO:0000256" key="2">
    <source>
        <dbReference type="ARBA" id="ARBA00023043"/>
    </source>
</evidence>
<protein>
    <submittedName>
        <fullName evidence="5">Protein TANC1</fullName>
    </submittedName>
</protein>
<dbReference type="AlphaFoldDB" id="A0AAD9Q2Q8"/>
<evidence type="ECO:0000256" key="3">
    <source>
        <dbReference type="PROSITE-ProRule" id="PRU00023"/>
    </source>
</evidence>
<dbReference type="InterPro" id="IPR036770">
    <property type="entry name" value="Ankyrin_rpt-contain_sf"/>
</dbReference>
<feature type="compositionally biased region" description="Basic and acidic residues" evidence="4">
    <location>
        <begin position="387"/>
        <end position="397"/>
    </location>
</feature>
<name>A0AAD9Q2Q8_ACRCE</name>
<dbReference type="Proteomes" id="UP001249851">
    <property type="component" value="Unassembled WGS sequence"/>
</dbReference>
<feature type="region of interest" description="Disordered" evidence="4">
    <location>
        <begin position="297"/>
        <end position="316"/>
    </location>
</feature>
<keyword evidence="1" id="KW-0677">Repeat</keyword>
<dbReference type="PANTHER" id="PTHR24198:SF165">
    <property type="entry name" value="ANKYRIN REPEAT-CONTAINING PROTEIN-RELATED"/>
    <property type="match status" value="1"/>
</dbReference>
<gene>
    <name evidence="5" type="ORF">P5673_024885</name>
</gene>
<dbReference type="PROSITE" id="PS50297">
    <property type="entry name" value="ANK_REP_REGION"/>
    <property type="match status" value="1"/>
</dbReference>
<dbReference type="Pfam" id="PF00023">
    <property type="entry name" value="Ank"/>
    <property type="match status" value="1"/>
</dbReference>
<dbReference type="PROSITE" id="PS50088">
    <property type="entry name" value="ANK_REPEAT"/>
    <property type="match status" value="1"/>
</dbReference>
<comment type="caution">
    <text evidence="5">The sequence shown here is derived from an EMBL/GenBank/DDBJ whole genome shotgun (WGS) entry which is preliminary data.</text>
</comment>
<dbReference type="Gene3D" id="1.25.40.20">
    <property type="entry name" value="Ankyrin repeat-containing domain"/>
    <property type="match status" value="1"/>
</dbReference>
<keyword evidence="6" id="KW-1185">Reference proteome</keyword>
<organism evidence="5 6">
    <name type="scientific">Acropora cervicornis</name>
    <name type="common">Staghorn coral</name>
    <dbReference type="NCBI Taxonomy" id="6130"/>
    <lineage>
        <taxon>Eukaryota</taxon>
        <taxon>Metazoa</taxon>
        <taxon>Cnidaria</taxon>
        <taxon>Anthozoa</taxon>
        <taxon>Hexacorallia</taxon>
        <taxon>Scleractinia</taxon>
        <taxon>Astrocoeniina</taxon>
        <taxon>Acroporidae</taxon>
        <taxon>Acropora</taxon>
    </lineage>
</organism>
<evidence type="ECO:0000256" key="1">
    <source>
        <dbReference type="ARBA" id="ARBA00022737"/>
    </source>
</evidence>
<dbReference type="EMBL" id="JARQWQ010000075">
    <property type="protein sequence ID" value="KAK2553662.1"/>
    <property type="molecule type" value="Genomic_DNA"/>
</dbReference>
<feature type="compositionally biased region" description="Polar residues" evidence="4">
    <location>
        <begin position="377"/>
        <end position="386"/>
    </location>
</feature>
<dbReference type="PANTHER" id="PTHR24198">
    <property type="entry name" value="ANKYRIN REPEAT AND PROTEIN KINASE DOMAIN-CONTAINING PROTEIN"/>
    <property type="match status" value="1"/>
</dbReference>
<feature type="region of interest" description="Disordered" evidence="4">
    <location>
        <begin position="339"/>
        <end position="397"/>
    </location>
</feature>
<feature type="compositionally biased region" description="Basic residues" evidence="4">
    <location>
        <begin position="358"/>
        <end position="367"/>
    </location>
</feature>
<feature type="repeat" description="ANK" evidence="3">
    <location>
        <begin position="141"/>
        <end position="165"/>
    </location>
</feature>
<accession>A0AAD9Q2Q8</accession>
<keyword evidence="2 3" id="KW-0040">ANK repeat</keyword>